<organism evidence="10 11">
    <name type="scientific">Cronartium quercuum f. sp. fusiforme G11</name>
    <dbReference type="NCBI Taxonomy" id="708437"/>
    <lineage>
        <taxon>Eukaryota</taxon>
        <taxon>Fungi</taxon>
        <taxon>Dikarya</taxon>
        <taxon>Basidiomycota</taxon>
        <taxon>Pucciniomycotina</taxon>
        <taxon>Pucciniomycetes</taxon>
        <taxon>Pucciniales</taxon>
        <taxon>Coleosporiaceae</taxon>
        <taxon>Cronartium</taxon>
    </lineage>
</organism>
<dbReference type="EMBL" id="MU167228">
    <property type="protein sequence ID" value="KAG0149403.1"/>
    <property type="molecule type" value="Genomic_DNA"/>
</dbReference>
<evidence type="ECO:0000256" key="2">
    <source>
        <dbReference type="ARBA" id="ARBA00005179"/>
    </source>
</evidence>
<evidence type="ECO:0000256" key="6">
    <source>
        <dbReference type="ARBA" id="ARBA00022989"/>
    </source>
</evidence>
<evidence type="ECO:0000256" key="4">
    <source>
        <dbReference type="ARBA" id="ARBA00022679"/>
    </source>
</evidence>
<keyword evidence="4" id="KW-0808">Transferase</keyword>
<evidence type="ECO:0000256" key="5">
    <source>
        <dbReference type="ARBA" id="ARBA00022692"/>
    </source>
</evidence>
<feature type="domain" description="Wax synthase" evidence="9">
    <location>
        <begin position="283"/>
        <end position="363"/>
    </location>
</feature>
<dbReference type="AlphaFoldDB" id="A0A9P6NSF2"/>
<feature type="transmembrane region" description="Helical" evidence="8">
    <location>
        <begin position="400"/>
        <end position="418"/>
    </location>
</feature>
<comment type="caution">
    <text evidence="10">The sequence shown here is derived from an EMBL/GenBank/DDBJ whole genome shotgun (WGS) entry which is preliminary data.</text>
</comment>
<reference evidence="10" key="1">
    <citation type="submission" date="2013-11" db="EMBL/GenBank/DDBJ databases">
        <title>Genome sequence of the fusiform rust pathogen reveals effectors for host alternation and coevolution with pine.</title>
        <authorList>
            <consortium name="DOE Joint Genome Institute"/>
            <person name="Smith K."/>
            <person name="Pendleton A."/>
            <person name="Kubisiak T."/>
            <person name="Anderson C."/>
            <person name="Salamov A."/>
            <person name="Aerts A."/>
            <person name="Riley R."/>
            <person name="Clum A."/>
            <person name="Lindquist E."/>
            <person name="Ence D."/>
            <person name="Campbell M."/>
            <person name="Kronenberg Z."/>
            <person name="Feau N."/>
            <person name="Dhillon B."/>
            <person name="Hamelin R."/>
            <person name="Burleigh J."/>
            <person name="Smith J."/>
            <person name="Yandell M."/>
            <person name="Nelson C."/>
            <person name="Grigoriev I."/>
            <person name="Davis J."/>
        </authorList>
    </citation>
    <scope>NUCLEOTIDE SEQUENCE</scope>
    <source>
        <strain evidence="10">G11</strain>
    </source>
</reference>
<comment type="pathway">
    <text evidence="2">Secondary metabolite biosynthesis.</text>
</comment>
<keyword evidence="7 8" id="KW-0472">Membrane</keyword>
<evidence type="ECO:0000256" key="1">
    <source>
        <dbReference type="ARBA" id="ARBA00004141"/>
    </source>
</evidence>
<evidence type="ECO:0000313" key="11">
    <source>
        <dbReference type="Proteomes" id="UP000886653"/>
    </source>
</evidence>
<dbReference type="Proteomes" id="UP000886653">
    <property type="component" value="Unassembled WGS sequence"/>
</dbReference>
<comment type="subcellular location">
    <subcellularLocation>
        <location evidence="1">Membrane</location>
        <topology evidence="1">Multi-pass membrane protein</topology>
    </subcellularLocation>
</comment>
<evidence type="ECO:0000256" key="7">
    <source>
        <dbReference type="ARBA" id="ARBA00023136"/>
    </source>
</evidence>
<dbReference type="InterPro" id="IPR044851">
    <property type="entry name" value="Wax_synthase"/>
</dbReference>
<dbReference type="PANTHER" id="PTHR31595:SF57">
    <property type="entry name" value="OS04G0481900 PROTEIN"/>
    <property type="match status" value="1"/>
</dbReference>
<sequence length="449" mass="50273">MSFVGPSNNTLHALHHQNLAGPQQLVNHKVLVPLALLFFQCSLLHPTLAHSKLAKRIRIGLTPINFILLVTLPLRYSFVPSNNQNHMLKVGMALTLVNFAVRSLDWGLMNGPVYLRAPKTVNGVQRWDKETMDDRSYQKGQEDEPFKAWKVGLWSLLHLSSLRGLQFSWGPASAAKTGRPADLIRRMILLNLPLSLALAFNVLVRDSPLGTPLSALLSIGIPHLPGLKLLSESLHTACFGIYLACSSDVRISLVTIIVIFLHKLATRFQSSDLVLQFFDPVAYPPAFNSPHKVASVADFWAHGWHTMFKRNFVVAGGKPTVWIMKKLGASVRIQHLVGLFGIFTASAVIHEYAPWAVSPPSHLRTSSFYTAFPGSFFFFIVQPLAILIEPYVIPLIPKRLGGGRLWTFLFLIITAYPFRVQYVSESRIHATVPPLSEWSWFYILSPFKD</sequence>
<keyword evidence="6 8" id="KW-1133">Transmembrane helix</keyword>
<evidence type="ECO:0000256" key="8">
    <source>
        <dbReference type="SAM" id="Phobius"/>
    </source>
</evidence>
<comment type="similarity">
    <text evidence="3">Belongs to the wax synthase family.</text>
</comment>
<protein>
    <recommendedName>
        <fullName evidence="9">Wax synthase domain-containing protein</fullName>
    </recommendedName>
</protein>
<accession>A0A9P6NSF2</accession>
<dbReference type="GO" id="GO:0006629">
    <property type="term" value="P:lipid metabolic process"/>
    <property type="evidence" value="ECO:0007669"/>
    <property type="project" value="InterPro"/>
</dbReference>
<name>A0A9P6NSF2_9BASI</name>
<dbReference type="OrthoDB" id="1077582at2759"/>
<evidence type="ECO:0000259" key="9">
    <source>
        <dbReference type="Pfam" id="PF13813"/>
    </source>
</evidence>
<gene>
    <name evidence="10" type="ORF">CROQUDRAFT_39943</name>
</gene>
<proteinExistence type="inferred from homology"/>
<evidence type="ECO:0000256" key="3">
    <source>
        <dbReference type="ARBA" id="ARBA00007282"/>
    </source>
</evidence>
<dbReference type="InterPro" id="IPR032805">
    <property type="entry name" value="Wax_synthase_dom"/>
</dbReference>
<dbReference type="PANTHER" id="PTHR31595">
    <property type="entry name" value="LONG-CHAIN-ALCOHOL O-FATTY-ACYLTRANSFERASE 3-RELATED"/>
    <property type="match status" value="1"/>
</dbReference>
<feature type="transmembrane region" description="Helical" evidence="8">
    <location>
        <begin position="333"/>
        <end position="355"/>
    </location>
</feature>
<dbReference type="GO" id="GO:0008374">
    <property type="term" value="F:O-acyltransferase activity"/>
    <property type="evidence" value="ECO:0007669"/>
    <property type="project" value="InterPro"/>
</dbReference>
<evidence type="ECO:0000313" key="10">
    <source>
        <dbReference type="EMBL" id="KAG0149403.1"/>
    </source>
</evidence>
<feature type="transmembrane region" description="Helical" evidence="8">
    <location>
        <begin position="60"/>
        <end position="78"/>
    </location>
</feature>
<keyword evidence="11" id="KW-1185">Reference proteome</keyword>
<dbReference type="Pfam" id="PF13813">
    <property type="entry name" value="MBOAT_2"/>
    <property type="match status" value="1"/>
</dbReference>
<feature type="transmembrane region" description="Helical" evidence="8">
    <location>
        <begin position="367"/>
        <end position="388"/>
    </location>
</feature>
<dbReference type="GO" id="GO:0016020">
    <property type="term" value="C:membrane"/>
    <property type="evidence" value="ECO:0007669"/>
    <property type="project" value="UniProtKB-SubCell"/>
</dbReference>
<feature type="transmembrane region" description="Helical" evidence="8">
    <location>
        <begin position="239"/>
        <end position="261"/>
    </location>
</feature>
<keyword evidence="5 8" id="KW-0812">Transmembrane</keyword>
<feature type="transmembrane region" description="Helical" evidence="8">
    <location>
        <begin position="187"/>
        <end position="204"/>
    </location>
</feature>